<name>A0A913XA66_EXADI</name>
<organism evidence="2 3">
    <name type="scientific">Exaiptasia diaphana</name>
    <name type="common">Tropical sea anemone</name>
    <name type="synonym">Aiptasia pulchella</name>
    <dbReference type="NCBI Taxonomy" id="2652724"/>
    <lineage>
        <taxon>Eukaryota</taxon>
        <taxon>Metazoa</taxon>
        <taxon>Cnidaria</taxon>
        <taxon>Anthozoa</taxon>
        <taxon>Hexacorallia</taxon>
        <taxon>Actiniaria</taxon>
        <taxon>Aiptasiidae</taxon>
        <taxon>Exaiptasia</taxon>
    </lineage>
</organism>
<protein>
    <submittedName>
        <fullName evidence="2">Uncharacterized protein</fullName>
    </submittedName>
</protein>
<evidence type="ECO:0000313" key="2">
    <source>
        <dbReference type="EnsemblMetazoa" id="XP_020901336.1"/>
    </source>
</evidence>
<accession>A0A913XA66</accession>
<feature type="compositionally biased region" description="Low complexity" evidence="1">
    <location>
        <begin position="209"/>
        <end position="220"/>
    </location>
</feature>
<dbReference type="OrthoDB" id="10045556at2759"/>
<feature type="region of interest" description="Disordered" evidence="1">
    <location>
        <begin position="179"/>
        <end position="220"/>
    </location>
</feature>
<dbReference type="EnsemblMetazoa" id="XM_021045677.2">
    <property type="protein sequence ID" value="XP_020901336.1"/>
    <property type="gene ID" value="LOC110239924"/>
</dbReference>
<sequence length="347" mass="39463">MSTPDVDQDVIEMARGLFDSRVVVKRPPSAAQRRAYHAPPKGPPIAVPKQQRPCSAKARINSSNNDVKKPNLPPRPPWRPFTRASSLSKIDGYLHSNTPDENIKDNDKHDSKEPSIYDHRTLPQGLVPLSEWLTEQVPSDWAKGYSSESSFVFLPCLHYIKNDLPCVPLPQQPQDQLPYTVSQQTQKYKAPRSRSEKHADLKQKSAPEQPSDNSDDQSSQVNHMRMYNSEGELVHDVYRGKRGAELIKQEIRDLELLLQGIGNPEGSSIVVRYQHDINHLQNMVKSTLQDYNAQHERPCTPVAVALQEDLVKYPAQHDEIMEQIRKRRDECVEELAAIEKLILHGKT</sequence>
<reference evidence="2" key="1">
    <citation type="submission" date="2022-11" db="UniProtKB">
        <authorList>
            <consortium name="EnsemblMetazoa"/>
        </authorList>
    </citation>
    <scope>IDENTIFICATION</scope>
</reference>
<feature type="compositionally biased region" description="Basic and acidic residues" evidence="1">
    <location>
        <begin position="193"/>
        <end position="205"/>
    </location>
</feature>
<dbReference type="KEGG" id="epa:110239924"/>
<dbReference type="OMA" id="VRYQHDI"/>
<feature type="compositionally biased region" description="Basic and acidic residues" evidence="1">
    <location>
        <begin position="101"/>
        <end position="121"/>
    </location>
</feature>
<dbReference type="Proteomes" id="UP000887567">
    <property type="component" value="Unplaced"/>
</dbReference>
<dbReference type="RefSeq" id="XP_020901336.1">
    <property type="nucleotide sequence ID" value="XM_021045677.2"/>
</dbReference>
<keyword evidence="3" id="KW-1185">Reference proteome</keyword>
<feature type="region of interest" description="Disordered" evidence="1">
    <location>
        <begin position="25"/>
        <end position="121"/>
    </location>
</feature>
<evidence type="ECO:0000313" key="3">
    <source>
        <dbReference type="Proteomes" id="UP000887567"/>
    </source>
</evidence>
<dbReference type="AlphaFoldDB" id="A0A913XA66"/>
<dbReference type="GeneID" id="110239924"/>
<proteinExistence type="predicted"/>
<evidence type="ECO:0000256" key="1">
    <source>
        <dbReference type="SAM" id="MobiDB-lite"/>
    </source>
</evidence>